<dbReference type="KEGG" id="gfl:GRFL_2099"/>
<evidence type="ECO:0000313" key="2">
    <source>
        <dbReference type="Proteomes" id="UP000186230"/>
    </source>
</evidence>
<dbReference type="InterPro" id="IPR038765">
    <property type="entry name" value="Papain-like_cys_pep_sf"/>
</dbReference>
<reference evidence="1 2" key="1">
    <citation type="submission" date="2016-07" db="EMBL/GenBank/DDBJ databases">
        <title>Multi-omics approach to identify versatile polysaccharide utilization systems of a marine flavobacterium Gramella flava.</title>
        <authorList>
            <person name="Tang K."/>
        </authorList>
    </citation>
    <scope>NUCLEOTIDE SEQUENCE [LARGE SCALE GENOMIC DNA]</scope>
    <source>
        <strain evidence="1 2">JLT2011</strain>
    </source>
</reference>
<dbReference type="AlphaFoldDB" id="A0A1L7I6L6"/>
<evidence type="ECO:0000313" key="1">
    <source>
        <dbReference type="EMBL" id="APU68823.1"/>
    </source>
</evidence>
<dbReference type="Pfam" id="PF10754">
    <property type="entry name" value="DUF2569"/>
    <property type="match status" value="1"/>
</dbReference>
<dbReference type="STRING" id="1229726.GRFL_2099"/>
<dbReference type="Pfam" id="PF12969">
    <property type="entry name" value="DUF3857"/>
    <property type="match status" value="1"/>
</dbReference>
<dbReference type="Gene3D" id="3.10.620.30">
    <property type="match status" value="1"/>
</dbReference>
<dbReference type="InterPro" id="IPR024618">
    <property type="entry name" value="DUF3857"/>
</dbReference>
<dbReference type="SUPFAM" id="SSF54001">
    <property type="entry name" value="Cysteine proteinases"/>
    <property type="match status" value="1"/>
</dbReference>
<name>A0A1L7I6L6_9FLAO</name>
<dbReference type="Gene3D" id="2.60.40.3140">
    <property type="match status" value="1"/>
</dbReference>
<accession>A0A1L7I6L6</accession>
<keyword evidence="2" id="KW-1185">Reference proteome</keyword>
<sequence length="856" mass="98358">MTSKKLMQVLITCLLSGFVFSQSSKISITELPDWIQPVQFENADEALEKKAGSFLYLLVDNQDHIPQQKSFRHRAYQIFSSQGIQDAGDITIDFDPEYQDIEFHSLKIIRDGKTINKLYLKDIQTVQRESNMERHIFDGSLTAIVNISDVRVNDIIEYSYTLHGYNPVHKGKYQNTYYLDFSVPLGRLHTEILTDRPIHYKVFNSELEPKISNRNGLKSYAFDILQPKTVDYEDNVPSWYDANSYVQFSEYTSWKQVVGNYEPYFRVDHATRKFLQQQLANDFFEPNEDSLTQILRFVQDDIRYLGFEGGLNSHKPSDPKEVFERRFGDCKDKSLLLAELLKTQGIQAFPVLLNSVGGQEITEMLPSAKLFDHCIVQVQTDEGVRYIDPTINNQGGYLYSTYSPDYKFGLVLSNSSSEIVKFPSNESKPVEIFETIHVEDIGGDATMNVSTTYYGSNADARRSEFSDSSLESIQENYLDYYRLMYPSIEADEEIIFDDFRGENKIIVTESYKIPGFWSPSPENDQIIQADFYPLSLDSYVFPSENTNRKMPFYLNDELNINHNIAVILPESWNIEEDEVNISNKNFQYNYEVSGSGKRIDISHSYKNLSAFVAPEDYSAYVSDIQEIQKNLTYSITYNKGLGDSIATAGISWPSVMIIAIALFAFSFLCYKVYYRYDPRPELDPRVFHRPIGGWLVLIAIGLCVAPVVMLVQLFQTPEYLGPATWELWRTGNPGMTLFILFEMIYNCGILVFGIFAAIVFFKKRTIAPKVMIVYLAASFVFLLADTVIALSLMPDYFTPQEESEFYGETLKAFFRAGIWIPYFLVSKRVKETFTVTLKDEPEPLEPAEEEVLIPLE</sequence>
<proteinExistence type="predicted"/>
<organism evidence="1 2">
    <name type="scientific">Christiangramia flava JLT2011</name>
    <dbReference type="NCBI Taxonomy" id="1229726"/>
    <lineage>
        <taxon>Bacteria</taxon>
        <taxon>Pseudomonadati</taxon>
        <taxon>Bacteroidota</taxon>
        <taxon>Flavobacteriia</taxon>
        <taxon>Flavobacteriales</taxon>
        <taxon>Flavobacteriaceae</taxon>
        <taxon>Christiangramia</taxon>
    </lineage>
</organism>
<dbReference type="OrthoDB" id="8595007at2"/>
<protein>
    <submittedName>
        <fullName evidence="1">Uncharacterized protein</fullName>
    </submittedName>
</protein>
<dbReference type="Gene3D" id="2.60.120.1130">
    <property type="match status" value="1"/>
</dbReference>
<dbReference type="EMBL" id="CP016359">
    <property type="protein sequence ID" value="APU68823.1"/>
    <property type="molecule type" value="Genomic_DNA"/>
</dbReference>
<gene>
    <name evidence="1" type="ORF">GRFL_2099</name>
</gene>
<dbReference type="Proteomes" id="UP000186230">
    <property type="component" value="Chromosome"/>
</dbReference>
<dbReference type="InterPro" id="IPR019690">
    <property type="entry name" value="DUF2569"/>
</dbReference>